<keyword evidence="2" id="KW-1185">Reference proteome</keyword>
<gene>
    <name evidence="1" type="ORF">ICJ84_16805</name>
</gene>
<dbReference type="Gene3D" id="3.40.50.300">
    <property type="entry name" value="P-loop containing nucleotide triphosphate hydrolases"/>
    <property type="match status" value="1"/>
</dbReference>
<dbReference type="AlphaFoldDB" id="A0A8J6QNV1"/>
<reference evidence="1" key="2">
    <citation type="submission" date="2020-09" db="EMBL/GenBank/DDBJ databases">
        <authorList>
            <person name="Wu Z."/>
        </authorList>
    </citation>
    <scope>NUCLEOTIDE SEQUENCE</scope>
    <source>
        <strain evidence="1">SC17</strain>
    </source>
</reference>
<evidence type="ECO:0000313" key="1">
    <source>
        <dbReference type="EMBL" id="MBD0837087.1"/>
    </source>
</evidence>
<proteinExistence type="predicted"/>
<dbReference type="Proteomes" id="UP000602057">
    <property type="component" value="Unassembled WGS sequence"/>
</dbReference>
<evidence type="ECO:0000313" key="2">
    <source>
        <dbReference type="Proteomes" id="UP000602057"/>
    </source>
</evidence>
<comment type="caution">
    <text evidence="1">The sequence shown here is derived from an EMBL/GenBank/DDBJ whole genome shotgun (WGS) entry which is preliminary data.</text>
</comment>
<sequence length="77" mass="8702">SLLKDGSEIIPFNRSGEKPVIAAVEREEDHLDQVKKLVGNWLNKGHETIAVICRSAKESKAVYEKLKDNLDVRLMID</sequence>
<protein>
    <submittedName>
        <fullName evidence="1">Uncharacterized protein</fullName>
    </submittedName>
</protein>
<feature type="non-terminal residue" evidence="1">
    <location>
        <position position="1"/>
    </location>
</feature>
<reference evidence="1" key="1">
    <citation type="journal article" date="2013" name="Int. J. Syst. Evol. Microbiol.">
        <title>Aestuariibaculum suncheonense gen. nov., sp. nov., a marine bacterium of the family Flavobacteriaceae isolated from a tidal flat and emended descriptions of the genera Gaetbulibacter and Tamlana.</title>
        <authorList>
            <person name="Jeong S.H."/>
            <person name="Park M.S."/>
            <person name="Jin H.M."/>
            <person name="Lee K."/>
            <person name="Park W."/>
            <person name="Jeon C.O."/>
        </authorList>
    </citation>
    <scope>NUCLEOTIDE SEQUENCE</scope>
    <source>
        <strain evidence="1">SC17</strain>
    </source>
</reference>
<feature type="non-terminal residue" evidence="1">
    <location>
        <position position="77"/>
    </location>
</feature>
<organism evidence="1 2">
    <name type="scientific">Aestuariibaculum suncheonense</name>
    <dbReference type="NCBI Taxonomy" id="1028745"/>
    <lineage>
        <taxon>Bacteria</taxon>
        <taxon>Pseudomonadati</taxon>
        <taxon>Bacteroidota</taxon>
        <taxon>Flavobacteriia</taxon>
        <taxon>Flavobacteriales</taxon>
        <taxon>Flavobacteriaceae</taxon>
    </lineage>
</organism>
<accession>A0A8J6QNV1</accession>
<dbReference type="InterPro" id="IPR027417">
    <property type="entry name" value="P-loop_NTPase"/>
</dbReference>
<dbReference type="EMBL" id="JACVXC010000075">
    <property type="protein sequence ID" value="MBD0837087.1"/>
    <property type="molecule type" value="Genomic_DNA"/>
</dbReference>
<name>A0A8J6QNV1_9FLAO</name>